<dbReference type="Proteomes" id="UP000006329">
    <property type="component" value="Unassembled WGS sequence"/>
</dbReference>
<dbReference type="AlphaFoldDB" id="A0A0E2BI91"/>
<evidence type="ECO:0000313" key="1">
    <source>
        <dbReference type="EMBL" id="EKO35038.1"/>
    </source>
</evidence>
<accession>A0A0E2BI91</accession>
<dbReference type="EMBL" id="AHON02000024">
    <property type="protein sequence ID" value="EKO35038.1"/>
    <property type="molecule type" value="Genomic_DNA"/>
</dbReference>
<organism evidence="1 2">
    <name type="scientific">Leptospira santarosai str. MOR084</name>
    <dbReference type="NCBI Taxonomy" id="1049984"/>
    <lineage>
        <taxon>Bacteria</taxon>
        <taxon>Pseudomonadati</taxon>
        <taxon>Spirochaetota</taxon>
        <taxon>Spirochaetia</taxon>
        <taxon>Leptospirales</taxon>
        <taxon>Leptospiraceae</taxon>
        <taxon>Leptospira</taxon>
    </lineage>
</organism>
<dbReference type="NCBIfam" id="NF047604">
    <property type="entry name" value="LIC14007_fam"/>
    <property type="match status" value="1"/>
</dbReference>
<proteinExistence type="predicted"/>
<gene>
    <name evidence="1" type="ORF">LEP1GSC179_0424</name>
</gene>
<evidence type="ECO:0000313" key="2">
    <source>
        <dbReference type="Proteomes" id="UP000006329"/>
    </source>
</evidence>
<sequence length="129" mass="14960">MGSIPEFLVFGRKECMKIYSGAISSSKSNQPFLFVTKDGLKRKIPIYEPQKVLETSLIYGFEKNVLVISYNLLLNHTGDSNLAENGYLPFSARFYEIFIQDSWFFLSNRIETFLREREQTNLIFTAIPK</sequence>
<comment type="caution">
    <text evidence="1">The sequence shown here is derived from an EMBL/GenBank/DDBJ whole genome shotgun (WGS) entry which is preliminary data.</text>
</comment>
<reference evidence="1" key="1">
    <citation type="submission" date="2012-10" db="EMBL/GenBank/DDBJ databases">
        <authorList>
            <person name="Harkins D.M."/>
            <person name="Durkin A.S."/>
            <person name="Brinkac L.M."/>
            <person name="Haft D.H."/>
            <person name="Selengut J.D."/>
            <person name="Sanka R."/>
            <person name="DePew J."/>
            <person name="Purushe J."/>
            <person name="Matthias M.A."/>
            <person name="Vinetz J.M."/>
            <person name="Sutton G.G."/>
            <person name="Nierman W.C."/>
            <person name="Fouts D.E."/>
        </authorList>
    </citation>
    <scope>NUCLEOTIDE SEQUENCE [LARGE SCALE GENOMIC DNA]</scope>
    <source>
        <strain evidence="1">MOR084</strain>
    </source>
</reference>
<name>A0A0E2BI91_9LEPT</name>
<keyword evidence="2" id="KW-1185">Reference proteome</keyword>
<protein>
    <submittedName>
        <fullName evidence="1">Uncharacterized protein</fullName>
    </submittedName>
</protein>
<dbReference type="NCBIfam" id="NF047562">
    <property type="entry name" value="LIC_14007_fam"/>
    <property type="match status" value="1"/>
</dbReference>